<organism evidence="2 3">
    <name type="scientific">Candidatus Kerfeldbacteria bacterium CG08_land_8_20_14_0_20_40_16</name>
    <dbReference type="NCBI Taxonomy" id="2014244"/>
    <lineage>
        <taxon>Bacteria</taxon>
        <taxon>Candidatus Kerfeldiibacteriota</taxon>
    </lineage>
</organism>
<dbReference type="Gene3D" id="3.40.1350.10">
    <property type="match status" value="1"/>
</dbReference>
<accession>A0A2H0YWY8</accession>
<evidence type="ECO:0000259" key="1">
    <source>
        <dbReference type="Pfam" id="PF04471"/>
    </source>
</evidence>
<reference evidence="2 3" key="1">
    <citation type="submission" date="2017-09" db="EMBL/GenBank/DDBJ databases">
        <title>Depth-based differentiation of microbial function through sediment-hosted aquifers and enrichment of novel symbionts in the deep terrestrial subsurface.</title>
        <authorList>
            <person name="Probst A.J."/>
            <person name="Ladd B."/>
            <person name="Jarett J.K."/>
            <person name="Geller-Mcgrath D.E."/>
            <person name="Sieber C.M."/>
            <person name="Emerson J.B."/>
            <person name="Anantharaman K."/>
            <person name="Thomas B.C."/>
            <person name="Malmstrom R."/>
            <person name="Stieglmeier M."/>
            <person name="Klingl A."/>
            <person name="Woyke T."/>
            <person name="Ryan C.M."/>
            <person name="Banfield J.F."/>
        </authorList>
    </citation>
    <scope>NUCLEOTIDE SEQUENCE [LARGE SCALE GENOMIC DNA]</scope>
    <source>
        <strain evidence="2">CG08_land_8_20_14_0_20_40_16</strain>
    </source>
</reference>
<dbReference type="InterPro" id="IPR011856">
    <property type="entry name" value="tRNA_endonuc-like_dom_sf"/>
</dbReference>
<dbReference type="GO" id="GO:0004519">
    <property type="term" value="F:endonuclease activity"/>
    <property type="evidence" value="ECO:0007669"/>
    <property type="project" value="InterPro"/>
</dbReference>
<proteinExistence type="predicted"/>
<dbReference type="InterPro" id="IPR007560">
    <property type="entry name" value="Restrct_endonuc_IV_Mrr"/>
</dbReference>
<dbReference type="SUPFAM" id="SSF52980">
    <property type="entry name" value="Restriction endonuclease-like"/>
    <property type="match status" value="1"/>
</dbReference>
<dbReference type="Proteomes" id="UP000231542">
    <property type="component" value="Unassembled WGS sequence"/>
</dbReference>
<gene>
    <name evidence="2" type="ORF">COT24_00530</name>
</gene>
<protein>
    <recommendedName>
        <fullName evidence="1">Restriction endonuclease type IV Mrr domain-containing protein</fullName>
    </recommendedName>
</protein>
<dbReference type="Pfam" id="PF04471">
    <property type="entry name" value="Mrr_cat"/>
    <property type="match status" value="1"/>
</dbReference>
<dbReference type="EMBL" id="PEXU01000006">
    <property type="protein sequence ID" value="PIS43011.1"/>
    <property type="molecule type" value="Genomic_DNA"/>
</dbReference>
<evidence type="ECO:0000313" key="3">
    <source>
        <dbReference type="Proteomes" id="UP000231542"/>
    </source>
</evidence>
<dbReference type="InterPro" id="IPR011335">
    <property type="entry name" value="Restrct_endonuc-II-like"/>
</dbReference>
<dbReference type="AlphaFoldDB" id="A0A2H0YWY8"/>
<comment type="caution">
    <text evidence="2">The sequence shown here is derived from an EMBL/GenBank/DDBJ whole genome shotgun (WGS) entry which is preliminary data.</text>
</comment>
<feature type="domain" description="Restriction endonuclease type IV Mrr" evidence="1">
    <location>
        <begin position="199"/>
        <end position="288"/>
    </location>
</feature>
<sequence length="335" mass="38737">MTNETITQKQLSERVQIYAQSYLSALDETLNRFYGSTLEELQTLGGEIKLPLYHKKIGKDLFLAVFQSDRDFFLFFTNPKIGKHITYNAIGDPKFDEDWSAAFPQNKKYDSILSLLEIQRPDILDEVSVGGTTFLSLDDVSLKNNGKSHGRSKGQYYGSLAEIDIVDRRREKQVNDIRASFRTRYLAMKENKKTPQKRGYDFEALWREVLNHYGWNTRKTKRRGEENDFTAMFGSQHILGEVRWEQQPITADQVRAFVAKLIPRTHSVGLMIALAGYDEGAMQTAREHVKAGNAIVMFDTRYIESIILEEKDPGELFQLELRNVYDFLYEDKKDA</sequence>
<dbReference type="GO" id="GO:0009307">
    <property type="term" value="P:DNA restriction-modification system"/>
    <property type="evidence" value="ECO:0007669"/>
    <property type="project" value="InterPro"/>
</dbReference>
<evidence type="ECO:0000313" key="2">
    <source>
        <dbReference type="EMBL" id="PIS43011.1"/>
    </source>
</evidence>
<dbReference type="GO" id="GO:0003677">
    <property type="term" value="F:DNA binding"/>
    <property type="evidence" value="ECO:0007669"/>
    <property type="project" value="InterPro"/>
</dbReference>
<name>A0A2H0YWY8_9BACT</name>